<dbReference type="RefSeq" id="WP_149474673.1">
    <property type="nucleotide sequence ID" value="NZ_JAGGMB010000002.1"/>
</dbReference>
<proteinExistence type="predicted"/>
<organism evidence="2 3">
    <name type="scientific">Oceanobacillus polygoni</name>
    <dbReference type="NCBI Taxonomy" id="1235259"/>
    <lineage>
        <taxon>Bacteria</taxon>
        <taxon>Bacillati</taxon>
        <taxon>Bacillota</taxon>
        <taxon>Bacilli</taxon>
        <taxon>Bacillales</taxon>
        <taxon>Bacillaceae</taxon>
        <taxon>Oceanobacillus</taxon>
    </lineage>
</organism>
<keyword evidence="1" id="KW-0472">Membrane</keyword>
<gene>
    <name evidence="2" type="ORF">J2Z64_000704</name>
</gene>
<evidence type="ECO:0000313" key="3">
    <source>
        <dbReference type="Proteomes" id="UP001138793"/>
    </source>
</evidence>
<sequence length="92" mass="10410">MLINIRNKKNSIFLIYYSLISVCMTFPGLFDLANRIEPWVFGLPFSMFYLFLCVALLCAGLCIQFFIESKLGELDIEVTPKDNSNVSGGEES</sequence>
<feature type="transmembrane region" description="Helical" evidence="1">
    <location>
        <begin position="12"/>
        <end position="30"/>
    </location>
</feature>
<keyword evidence="3" id="KW-1185">Reference proteome</keyword>
<dbReference type="Proteomes" id="UP001138793">
    <property type="component" value="Unassembled WGS sequence"/>
</dbReference>
<dbReference type="OrthoDB" id="3628949at2"/>
<keyword evidence="1" id="KW-0812">Transmembrane</keyword>
<protein>
    <submittedName>
        <fullName evidence="2">Uncharacterized protein</fullName>
    </submittedName>
</protein>
<accession>A0A9X0YRA0</accession>
<keyword evidence="1" id="KW-1133">Transmembrane helix</keyword>
<dbReference type="AlphaFoldDB" id="A0A9X0YRA0"/>
<feature type="transmembrane region" description="Helical" evidence="1">
    <location>
        <begin position="42"/>
        <end position="67"/>
    </location>
</feature>
<name>A0A9X0YRA0_9BACI</name>
<evidence type="ECO:0000256" key="1">
    <source>
        <dbReference type="SAM" id="Phobius"/>
    </source>
</evidence>
<dbReference type="EMBL" id="JAGGMB010000002">
    <property type="protein sequence ID" value="MBP2076492.1"/>
    <property type="molecule type" value="Genomic_DNA"/>
</dbReference>
<comment type="caution">
    <text evidence="2">The sequence shown here is derived from an EMBL/GenBank/DDBJ whole genome shotgun (WGS) entry which is preliminary data.</text>
</comment>
<reference evidence="2" key="1">
    <citation type="submission" date="2021-03" db="EMBL/GenBank/DDBJ databases">
        <title>Genomic Encyclopedia of Type Strains, Phase IV (KMG-IV): sequencing the most valuable type-strain genomes for metagenomic binning, comparative biology and taxonomic classification.</title>
        <authorList>
            <person name="Goeker M."/>
        </authorList>
    </citation>
    <scope>NUCLEOTIDE SEQUENCE</scope>
    <source>
        <strain evidence="2">DSM 107338</strain>
    </source>
</reference>
<evidence type="ECO:0000313" key="2">
    <source>
        <dbReference type="EMBL" id="MBP2076492.1"/>
    </source>
</evidence>